<evidence type="ECO:0000259" key="1">
    <source>
        <dbReference type="PROSITE" id="PS51186"/>
    </source>
</evidence>
<gene>
    <name evidence="2" type="ORF">DZF91_38625</name>
</gene>
<dbReference type="EMBL" id="QURH01001054">
    <property type="protein sequence ID" value="RFU36357.1"/>
    <property type="molecule type" value="Genomic_DNA"/>
</dbReference>
<dbReference type="InterPro" id="IPR000182">
    <property type="entry name" value="GNAT_dom"/>
</dbReference>
<keyword evidence="3" id="KW-1185">Reference proteome</keyword>
<dbReference type="InterPro" id="IPR016181">
    <property type="entry name" value="Acyl_CoA_acyltransferase"/>
</dbReference>
<accession>A0A372J8Q2</accession>
<protein>
    <submittedName>
        <fullName evidence="2">GNAT family N-acetyltransferase</fullName>
    </submittedName>
</protein>
<dbReference type="Gene3D" id="3.40.630.30">
    <property type="match status" value="1"/>
</dbReference>
<dbReference type="Pfam" id="PF00583">
    <property type="entry name" value="Acetyltransf_1"/>
    <property type="match status" value="1"/>
</dbReference>
<proteinExistence type="predicted"/>
<evidence type="ECO:0000313" key="2">
    <source>
        <dbReference type="EMBL" id="RFU36357.1"/>
    </source>
</evidence>
<comment type="caution">
    <text evidence="2">The sequence shown here is derived from an EMBL/GenBank/DDBJ whole genome shotgun (WGS) entry which is preliminary data.</text>
</comment>
<reference evidence="2 3" key="1">
    <citation type="submission" date="2018-08" db="EMBL/GenBank/DDBJ databases">
        <title>Actinomadura jelena sp. nov., a novel Actinomycete isolated from soil in Chad.</title>
        <authorList>
            <person name="Shi L."/>
        </authorList>
    </citation>
    <scope>NUCLEOTIDE SEQUENCE [LARGE SCALE GENOMIC DNA]</scope>
    <source>
        <strain evidence="2 3">NEAU-G17</strain>
    </source>
</reference>
<dbReference type="AlphaFoldDB" id="A0A372J8Q2"/>
<dbReference type="Proteomes" id="UP000261811">
    <property type="component" value="Unassembled WGS sequence"/>
</dbReference>
<keyword evidence="2" id="KW-0808">Transferase</keyword>
<evidence type="ECO:0000313" key="3">
    <source>
        <dbReference type="Proteomes" id="UP000261811"/>
    </source>
</evidence>
<name>A0A372J8Q2_9ACTN</name>
<dbReference type="SUPFAM" id="SSF55729">
    <property type="entry name" value="Acyl-CoA N-acyltransferases (Nat)"/>
    <property type="match status" value="1"/>
</dbReference>
<feature type="domain" description="N-acetyltransferase" evidence="1">
    <location>
        <begin position="133"/>
        <end position="261"/>
    </location>
</feature>
<organism evidence="2 3">
    <name type="scientific">Actinomadura logoneensis</name>
    <dbReference type="NCBI Taxonomy" id="2293572"/>
    <lineage>
        <taxon>Bacteria</taxon>
        <taxon>Bacillati</taxon>
        <taxon>Actinomycetota</taxon>
        <taxon>Actinomycetes</taxon>
        <taxon>Streptosporangiales</taxon>
        <taxon>Thermomonosporaceae</taxon>
        <taxon>Actinomadura</taxon>
    </lineage>
</organism>
<dbReference type="GO" id="GO:0016747">
    <property type="term" value="F:acyltransferase activity, transferring groups other than amino-acyl groups"/>
    <property type="evidence" value="ECO:0007669"/>
    <property type="project" value="InterPro"/>
</dbReference>
<sequence>MVGDPAEFAAGEEFLLGRAATNLPLLVALSAQGHSGRKLRAPLFGWWTGPEGMVGGAFVRPPFGPLLLGDMPTRAAAALPGHLDGGFGGVPHAWEGRSDLAEAFGSACPGKPVGHRARLHRLETLRSCPPPEGFARPATPSDHDLLDRWYQAVTRGHGTIGAVASRLAAGDLHLWETGGRVVAVAGHGPRFGSAVRLGPTYTAYEHRGRGYATALVAAVTSSLLADGVADVVHVTTPANPAAYRCLGFRAVADYVTYSRFP</sequence>
<dbReference type="PROSITE" id="PS51186">
    <property type="entry name" value="GNAT"/>
    <property type="match status" value="1"/>
</dbReference>